<dbReference type="EMBL" id="CP157390">
    <property type="protein sequence ID" value="XBM47711.1"/>
    <property type="molecule type" value="Genomic_DNA"/>
</dbReference>
<evidence type="ECO:0000313" key="2">
    <source>
        <dbReference type="EMBL" id="XBM47711.1"/>
    </source>
</evidence>
<reference evidence="2" key="1">
    <citation type="submission" date="2024-05" db="EMBL/GenBank/DDBJ databases">
        <title>The Natural Products Discovery Center: Release of the First 8490 Sequenced Strains for Exploring Actinobacteria Biosynthetic Diversity.</title>
        <authorList>
            <person name="Kalkreuter E."/>
            <person name="Kautsar S.A."/>
            <person name="Yang D."/>
            <person name="Bader C.D."/>
            <person name="Teijaro C.N."/>
            <person name="Fluegel L."/>
            <person name="Davis C.M."/>
            <person name="Simpson J.R."/>
            <person name="Lauterbach L."/>
            <person name="Steele A.D."/>
            <person name="Gui C."/>
            <person name="Meng S."/>
            <person name="Li G."/>
            <person name="Viehrig K."/>
            <person name="Ye F."/>
            <person name="Su P."/>
            <person name="Kiefer A.F."/>
            <person name="Nichols A."/>
            <person name="Cepeda A.J."/>
            <person name="Yan W."/>
            <person name="Fan B."/>
            <person name="Jiang Y."/>
            <person name="Adhikari A."/>
            <person name="Zheng C.-J."/>
            <person name="Schuster L."/>
            <person name="Cowan T.M."/>
            <person name="Smanski M.J."/>
            <person name="Chevrette M.G."/>
            <person name="de Carvalho L.P.S."/>
            <person name="Shen B."/>
        </authorList>
    </citation>
    <scope>NUCLEOTIDE SEQUENCE</scope>
    <source>
        <strain evidence="2">NPDC080035</strain>
    </source>
</reference>
<feature type="domain" description="Glycosyltransferase 2-like" evidence="1">
    <location>
        <begin position="35"/>
        <end position="130"/>
    </location>
</feature>
<organism evidence="2">
    <name type="scientific">Leifsonia sp. NPDC080035</name>
    <dbReference type="NCBI Taxonomy" id="3143936"/>
    <lineage>
        <taxon>Bacteria</taxon>
        <taxon>Bacillati</taxon>
        <taxon>Actinomycetota</taxon>
        <taxon>Actinomycetes</taxon>
        <taxon>Micrococcales</taxon>
        <taxon>Microbacteriaceae</taxon>
        <taxon>Leifsonia</taxon>
    </lineage>
</organism>
<accession>A0AAU7G9U0</accession>
<evidence type="ECO:0000259" key="1">
    <source>
        <dbReference type="Pfam" id="PF00535"/>
    </source>
</evidence>
<gene>
    <name evidence="2" type="ORF">AAME72_16800</name>
</gene>
<keyword evidence="2" id="KW-0808">Transferase</keyword>
<dbReference type="RefSeq" id="WP_348787677.1">
    <property type="nucleotide sequence ID" value="NZ_CP157390.1"/>
</dbReference>
<dbReference type="GO" id="GO:0016757">
    <property type="term" value="F:glycosyltransferase activity"/>
    <property type="evidence" value="ECO:0007669"/>
    <property type="project" value="UniProtKB-KW"/>
</dbReference>
<name>A0AAU7G9U0_9MICO</name>
<dbReference type="Gene3D" id="3.90.550.10">
    <property type="entry name" value="Spore Coat Polysaccharide Biosynthesis Protein SpsA, Chain A"/>
    <property type="match status" value="1"/>
</dbReference>
<dbReference type="SUPFAM" id="SSF53448">
    <property type="entry name" value="Nucleotide-diphospho-sugar transferases"/>
    <property type="match status" value="1"/>
</dbReference>
<proteinExistence type="predicted"/>
<keyword evidence="2" id="KW-0328">Glycosyltransferase</keyword>
<dbReference type="EC" id="2.4.-.-" evidence="2"/>
<dbReference type="InterPro" id="IPR029044">
    <property type="entry name" value="Nucleotide-diphossugar_trans"/>
</dbReference>
<dbReference type="Pfam" id="PF00535">
    <property type="entry name" value="Glycos_transf_2"/>
    <property type="match status" value="1"/>
</dbReference>
<dbReference type="InterPro" id="IPR001173">
    <property type="entry name" value="Glyco_trans_2-like"/>
</dbReference>
<protein>
    <submittedName>
        <fullName evidence="2">Glycosyltransferase</fullName>
        <ecNumber evidence="2">2.4.-.-</ecNumber>
    </submittedName>
</protein>
<sequence length="330" mass="36149">MIDAEYVLPLRWADDRGLDELVGYLRVLSGWIDVTVVDGSGPDRFSAHAAALPAGVRHLPVQPWPGRNGKVAGVVTGVRAARHERVVIADDDVRYREDALGALVGRLDDADVVAPQNHFAPLPWHARWDTGRILLNRALAHDFPGTLAVRRSRLAEHGYDGDVLFENLELLRTVAAAGGRVVAADDLYVERRPPTFRHFAGQRVRQAYDSLAQPVRLAAELLILPVVLLGLLRSRRSLLALAVAAVALAEAGRRRAGGCRVFPPSSALWAPAWLLERGVCAWAAVVQRARGGVRYSDGRLARAGTPLRVLRNKHRNEPRSEHRNGSRAST</sequence>
<dbReference type="AlphaFoldDB" id="A0AAU7G9U0"/>